<organism evidence="2 3">
    <name type="scientific">Escherichia phage vB_EcoS_AHP42</name>
    <dbReference type="NCBI Taxonomy" id="1416028"/>
    <lineage>
        <taxon>Viruses</taxon>
        <taxon>Duplodnaviria</taxon>
        <taxon>Heunggongvirae</taxon>
        <taxon>Uroviricota</taxon>
        <taxon>Caudoviricetes</taxon>
        <taxon>Drexlerviridae</taxon>
        <taxon>Rogunavirinae</taxon>
        <taxon>Rogunavirus</taxon>
        <taxon>Rogunavirus AHP42</taxon>
    </lineage>
</organism>
<evidence type="ECO:0000259" key="1">
    <source>
        <dbReference type="SMART" id="SM00778"/>
    </source>
</evidence>
<dbReference type="SUPFAM" id="SSF57783">
    <property type="entry name" value="Zinc beta-ribbon"/>
    <property type="match status" value="1"/>
</dbReference>
<sequence length="307" mass="34478">MNYDKNEVIPKMAGLWKSFYAKELGWNDRHLSKKHGPCPYCFGTDRFRFTDEIGSEKGNGAAVCSKCGSDSGIGWVMKCSGLRFAEAINLLGDWLNLTPVEIIVKANKAASRVQRYNFGAQASIESIEKVISRTKSVEMTQLTRFEAIITEREYKIGIKGSGEEIIAEQCFMVYEDGLSDEPCNVKFIDEEGNESYLAKDYTRGSVVPVSKCSDGAIYLTVGWINALHVSACTKRTTYDCLTHHNLEMVAYELRNKECRIACLADEKESLYVADDRGLKVVIPKGGNFKMGLERRLYNPQDLIDKHS</sequence>
<reference evidence="2 3" key="1">
    <citation type="journal article" date="2014" name="PLoS ONE">
        <title>Four Escherichia coli O157:H7 Phages: A New Bacteriophage Genus and Taxonomic Classification of T1-Like Phages.</title>
        <authorList>
            <person name="Niu Y.D."/>
            <person name="McAllister T.A."/>
            <person name="Nash J.H."/>
            <person name="Kropinski A.M."/>
            <person name="Stanford K."/>
        </authorList>
    </citation>
    <scope>NUCLEOTIDE SEQUENCE [LARGE SCALE GENOMIC DNA]</scope>
</reference>
<feature type="domain" description="DNA primase/helicase Gp4 N-terminal Bacteriophage T7-like" evidence="1">
    <location>
        <begin position="33"/>
        <end position="73"/>
    </location>
</feature>
<evidence type="ECO:0000313" key="2">
    <source>
        <dbReference type="EMBL" id="AHI60581.1"/>
    </source>
</evidence>
<evidence type="ECO:0000313" key="3">
    <source>
        <dbReference type="Proteomes" id="UP000028463"/>
    </source>
</evidence>
<dbReference type="GO" id="GO:0004386">
    <property type="term" value="F:helicase activity"/>
    <property type="evidence" value="ECO:0007669"/>
    <property type="project" value="InterPro"/>
</dbReference>
<dbReference type="RefSeq" id="YP_009056551.1">
    <property type="nucleotide sequence ID" value="NC_024793.1"/>
</dbReference>
<dbReference type="KEGG" id="vg:20284113"/>
<dbReference type="SMART" id="SM00778">
    <property type="entry name" value="Prim_Zn_Ribbon"/>
    <property type="match status" value="1"/>
</dbReference>
<gene>
    <name evidence="2" type="ORF">AHP42_35</name>
</gene>
<dbReference type="Pfam" id="PF08273">
    <property type="entry name" value="Zn_Ribbon_Prim"/>
    <property type="match status" value="1"/>
</dbReference>
<dbReference type="Proteomes" id="UP000028463">
    <property type="component" value="Segment"/>
</dbReference>
<dbReference type="EMBL" id="KF771237">
    <property type="protein sequence ID" value="AHI60581.1"/>
    <property type="molecule type" value="Genomic_DNA"/>
</dbReference>
<protein>
    <submittedName>
        <fullName evidence="2">DNA primase</fullName>
    </submittedName>
</protein>
<dbReference type="GeneID" id="20284113"/>
<proteinExistence type="predicted"/>
<dbReference type="InterPro" id="IPR013237">
    <property type="entry name" value="Phage_T7_Gp4_N"/>
</dbReference>
<accession>A0A067YVX8</accession>
<dbReference type="OrthoDB" id="4540at10239"/>
<dbReference type="GO" id="GO:0008270">
    <property type="term" value="F:zinc ion binding"/>
    <property type="evidence" value="ECO:0007669"/>
    <property type="project" value="InterPro"/>
</dbReference>
<name>A0A067YVX8_9CAUD</name>
<keyword evidence="3" id="KW-1185">Reference proteome</keyword>